<dbReference type="CDD" id="cd06236">
    <property type="entry name" value="M14_AGBL5_like"/>
    <property type="match status" value="1"/>
</dbReference>
<keyword evidence="12" id="KW-0206">Cytoskeleton</keyword>
<dbReference type="EC" id="3.4.17.24" evidence="17"/>
<evidence type="ECO:0000256" key="5">
    <source>
        <dbReference type="ARBA" id="ARBA00005988"/>
    </source>
</evidence>
<keyword evidence="13" id="KW-0539">Nucleus</keyword>
<dbReference type="Pfam" id="PF18027">
    <property type="entry name" value="Pepdidase_M14_N"/>
    <property type="match status" value="1"/>
</dbReference>
<evidence type="ECO:0000256" key="12">
    <source>
        <dbReference type="ARBA" id="ARBA00023212"/>
    </source>
</evidence>
<dbReference type="OrthoDB" id="10253041at2759"/>
<proteinExistence type="inferred from homology"/>
<keyword evidence="8" id="KW-0479">Metal-binding</keyword>
<dbReference type="Gene3D" id="2.60.40.3120">
    <property type="match status" value="1"/>
</dbReference>
<evidence type="ECO:0000256" key="1">
    <source>
        <dbReference type="ARBA" id="ARBA00001947"/>
    </source>
</evidence>
<evidence type="ECO:0000256" key="15">
    <source>
        <dbReference type="ARBA" id="ARBA00024524"/>
    </source>
</evidence>
<dbReference type="InterPro" id="IPR034286">
    <property type="entry name" value="M14_AGBL5-like"/>
</dbReference>
<dbReference type="GO" id="GO:0005819">
    <property type="term" value="C:spindle"/>
    <property type="evidence" value="ECO:0007669"/>
    <property type="project" value="UniProtKB-SubCell"/>
</dbReference>
<keyword evidence="11" id="KW-0482">Metalloprotease</keyword>
<keyword evidence="10" id="KW-0862">Zinc</keyword>
<evidence type="ECO:0000256" key="8">
    <source>
        <dbReference type="ARBA" id="ARBA00022723"/>
    </source>
</evidence>
<evidence type="ECO:0000256" key="19">
    <source>
        <dbReference type="ARBA" id="ARBA00032928"/>
    </source>
</evidence>
<comment type="subcellular location">
    <subcellularLocation>
        <location evidence="3">Cytoplasm</location>
        <location evidence="3">Cytoskeleton</location>
        <location evidence="3">Spindle</location>
    </subcellularLocation>
    <subcellularLocation>
        <location evidence="4">Midbody</location>
    </subcellularLocation>
    <subcellularLocation>
        <location evidence="2">Nucleus</location>
    </subcellularLocation>
</comment>
<dbReference type="Proteomes" id="UP000187209">
    <property type="component" value="Unassembled WGS sequence"/>
</dbReference>
<evidence type="ECO:0000256" key="10">
    <source>
        <dbReference type="ARBA" id="ARBA00022833"/>
    </source>
</evidence>
<evidence type="ECO:0000256" key="14">
    <source>
        <dbReference type="ARBA" id="ARBA00024141"/>
    </source>
</evidence>
<feature type="compositionally biased region" description="Polar residues" evidence="22">
    <location>
        <begin position="624"/>
        <end position="636"/>
    </location>
</feature>
<evidence type="ECO:0000256" key="20">
    <source>
        <dbReference type="ARBA" id="ARBA00047714"/>
    </source>
</evidence>
<dbReference type="GO" id="GO:0004181">
    <property type="term" value="F:metallocarboxypeptidase activity"/>
    <property type="evidence" value="ECO:0007669"/>
    <property type="project" value="InterPro"/>
</dbReference>
<name>A0A1R2ASE4_9CILI</name>
<evidence type="ECO:0000256" key="3">
    <source>
        <dbReference type="ARBA" id="ARBA00004186"/>
    </source>
</evidence>
<dbReference type="PANTHER" id="PTHR12756:SF12">
    <property type="entry name" value="CYTOSOLIC CARBOXYPEPTIDASE-LIKE PROTEIN 5"/>
    <property type="match status" value="1"/>
</dbReference>
<evidence type="ECO:0000256" key="13">
    <source>
        <dbReference type="ARBA" id="ARBA00023242"/>
    </source>
</evidence>
<sequence length="636" mass="72806">MEPIPQHAVFEFPNVEISSDFDSGNIAKAEQFEDRWFLLWTGPDGMGTGGENSCRTWFYFKVSTTSMASMKFTIKNLNMQCKLFKDGMKPVYKTENQDWERLACEIQTSQDNGNFEITFEHFFTQAVTFFAFTYPWSFSQHLDFIKDLKLTCDFSSIYFYAENMINTLEGRPCHMLTISNFNGILEKKEKKIQNLFPENEPRCAKFTGKKIIFISARVHPGELPGSHVMNGFLKFICSNDNRAGIMRDLFVFKVIPILNPDGVFRGYYRTDTKGANLNRYYTSPSLTNHPTIYATKELFNYYQKVSEVFLYVDLHGHASKKGCFVYGNYLEFKDQIETCLFAKIMAMNCINFDFLGSNFTESNMRASDKRDGLSKEGSGRVAFYKQTNIIRCYTLECNYNTGRVINTIASPEDDVTDNSSSIYSSGHPRYTVKIFEDVGRAIAITALDMVGGNPKSRISNLQDIKVEVAAYIASLIPFRFDPAIKKASKSIADLDNYFYEKNREENKKPPRPEKKPLISRNRSDGKREDSSSKDNYIAVKDESLVIPPIGRRERKSEPLKDKLKDTSKEPVKDVRRFSSKEKGSETKGVAVVQIKEIVFAPQTKESSSQRGRSMNKRISRKIITHSSSLNQRKIDS</sequence>
<comment type="similarity">
    <text evidence="5 21">Belongs to the peptidase M14 family.</text>
</comment>
<dbReference type="Gene3D" id="3.40.630.10">
    <property type="entry name" value="Zn peptidases"/>
    <property type="match status" value="1"/>
</dbReference>
<dbReference type="Pfam" id="PF00246">
    <property type="entry name" value="Peptidase_M14"/>
    <property type="match status" value="1"/>
</dbReference>
<keyword evidence="9" id="KW-0378">Hydrolase</keyword>
<evidence type="ECO:0000256" key="17">
    <source>
        <dbReference type="ARBA" id="ARBA00026108"/>
    </source>
</evidence>
<accession>A0A1R2ASE4</accession>
<feature type="domain" description="Peptidase M14" evidence="23">
    <location>
        <begin position="134"/>
        <end position="450"/>
    </location>
</feature>
<keyword evidence="25" id="KW-1185">Reference proteome</keyword>
<feature type="compositionally biased region" description="Basic and acidic residues" evidence="22">
    <location>
        <begin position="502"/>
        <end position="532"/>
    </location>
</feature>
<gene>
    <name evidence="24" type="ORF">SteCoe_35391</name>
</gene>
<evidence type="ECO:0000256" key="11">
    <source>
        <dbReference type="ARBA" id="ARBA00023049"/>
    </source>
</evidence>
<evidence type="ECO:0000256" key="7">
    <source>
        <dbReference type="ARBA" id="ARBA00022670"/>
    </source>
</evidence>
<evidence type="ECO:0000313" key="24">
    <source>
        <dbReference type="EMBL" id="OMJ67451.1"/>
    </source>
</evidence>
<evidence type="ECO:0000256" key="6">
    <source>
        <dbReference type="ARBA" id="ARBA00022490"/>
    </source>
</evidence>
<evidence type="ECO:0000256" key="18">
    <source>
        <dbReference type="ARBA" id="ARBA00032753"/>
    </source>
</evidence>
<feature type="active site" description="Proton donor/acceptor" evidence="21">
    <location>
        <position position="396"/>
    </location>
</feature>
<evidence type="ECO:0000256" key="22">
    <source>
        <dbReference type="SAM" id="MobiDB-lite"/>
    </source>
</evidence>
<protein>
    <recommendedName>
        <fullName evidence="14">Cytosolic carboxypeptidase-like protein 5</fullName>
        <ecNumber evidence="17">3.4.17.24</ecNumber>
    </recommendedName>
    <alternativeName>
        <fullName evidence="19">ATP/GTP-binding protein-like 5</fullName>
    </alternativeName>
    <alternativeName>
        <fullName evidence="18">Protein deglutamylase CCP5</fullName>
    </alternativeName>
</protein>
<keyword evidence="7" id="KW-0645">Protease</keyword>
<keyword evidence="6" id="KW-0963">Cytoplasm</keyword>
<dbReference type="InterPro" id="IPR000834">
    <property type="entry name" value="Peptidase_M14"/>
</dbReference>
<dbReference type="GO" id="GO:0005634">
    <property type="term" value="C:nucleus"/>
    <property type="evidence" value="ECO:0007669"/>
    <property type="project" value="UniProtKB-SubCell"/>
</dbReference>
<evidence type="ECO:0000256" key="21">
    <source>
        <dbReference type="PROSITE-ProRule" id="PRU01379"/>
    </source>
</evidence>
<dbReference type="GO" id="GO:0006508">
    <property type="term" value="P:proteolysis"/>
    <property type="evidence" value="ECO:0007669"/>
    <property type="project" value="UniProtKB-KW"/>
</dbReference>
<evidence type="ECO:0000256" key="2">
    <source>
        <dbReference type="ARBA" id="ARBA00004123"/>
    </source>
</evidence>
<feature type="region of interest" description="Disordered" evidence="22">
    <location>
        <begin position="602"/>
        <end position="636"/>
    </location>
</feature>
<feature type="region of interest" description="Disordered" evidence="22">
    <location>
        <begin position="502"/>
        <end position="534"/>
    </location>
</feature>
<dbReference type="InterPro" id="IPR040626">
    <property type="entry name" value="Pepdidase_M14_N"/>
</dbReference>
<evidence type="ECO:0000256" key="16">
    <source>
        <dbReference type="ARBA" id="ARBA00024627"/>
    </source>
</evidence>
<feature type="compositionally biased region" description="Basic and acidic residues" evidence="22">
    <location>
        <begin position="550"/>
        <end position="585"/>
    </location>
</feature>
<evidence type="ECO:0000256" key="4">
    <source>
        <dbReference type="ARBA" id="ARBA00004214"/>
    </source>
</evidence>
<comment type="caution">
    <text evidence="24">The sequence shown here is derived from an EMBL/GenBank/DDBJ whole genome shotgun (WGS) entry which is preliminary data.</text>
</comment>
<comment type="catalytic activity">
    <reaction evidence="15">
        <text>C-terminal L-alpha-aminoacyl-L-glutamyl-L-glutamyl-[tubulin] + H2O = C-terminal L-alpha-aminoacyl-L-glutamyl-[tubulin] + L-glutamate</text>
        <dbReference type="Rhea" id="RHEA:63792"/>
        <dbReference type="Rhea" id="RHEA-COMP:16435"/>
        <dbReference type="Rhea" id="RHEA-COMP:16436"/>
        <dbReference type="ChEBI" id="CHEBI:15377"/>
        <dbReference type="ChEBI" id="CHEBI:29985"/>
        <dbReference type="ChEBI" id="CHEBI:149555"/>
        <dbReference type="ChEBI" id="CHEBI:149556"/>
        <dbReference type="EC" id="3.4.17.24"/>
    </reaction>
    <physiologicalReaction direction="left-to-right" evidence="15">
        <dbReference type="Rhea" id="RHEA:63793"/>
    </physiologicalReaction>
</comment>
<reference evidence="24 25" key="1">
    <citation type="submission" date="2016-11" db="EMBL/GenBank/DDBJ databases">
        <title>The macronuclear genome of Stentor coeruleus: a giant cell with tiny introns.</title>
        <authorList>
            <person name="Slabodnick M."/>
            <person name="Ruby J.G."/>
            <person name="Reiff S.B."/>
            <person name="Swart E.C."/>
            <person name="Gosai S."/>
            <person name="Prabakaran S."/>
            <person name="Witkowska E."/>
            <person name="Larue G.E."/>
            <person name="Fisher S."/>
            <person name="Freeman R.M."/>
            <person name="Gunawardena J."/>
            <person name="Chu W."/>
            <person name="Stover N.A."/>
            <person name="Gregory B.D."/>
            <person name="Nowacki M."/>
            <person name="Derisi J."/>
            <person name="Roy S.W."/>
            <person name="Marshall W.F."/>
            <person name="Sood P."/>
        </authorList>
    </citation>
    <scope>NUCLEOTIDE SEQUENCE [LARGE SCALE GENOMIC DNA]</scope>
    <source>
        <strain evidence="24">WM001</strain>
    </source>
</reference>
<comment type="catalytic activity">
    <reaction evidence="20">
        <text>gamma-L-glutamyl-L-glutamyl-[protein] + H2O = L-glutamyl-[protein] + L-glutamate</text>
        <dbReference type="Rhea" id="RHEA:60152"/>
        <dbReference type="Rhea" id="RHEA-COMP:10208"/>
        <dbReference type="Rhea" id="RHEA-COMP:15517"/>
        <dbReference type="ChEBI" id="CHEBI:15377"/>
        <dbReference type="ChEBI" id="CHEBI:29973"/>
        <dbReference type="ChEBI" id="CHEBI:29985"/>
        <dbReference type="ChEBI" id="CHEBI:143622"/>
    </reaction>
    <physiologicalReaction direction="left-to-right" evidence="20">
        <dbReference type="Rhea" id="RHEA:60153"/>
    </physiologicalReaction>
</comment>
<dbReference type="PROSITE" id="PS52035">
    <property type="entry name" value="PEPTIDASE_M14"/>
    <property type="match status" value="1"/>
</dbReference>
<dbReference type="PANTHER" id="PTHR12756">
    <property type="entry name" value="CYTOSOLIC CARBOXYPEPTIDASE"/>
    <property type="match status" value="1"/>
</dbReference>
<feature type="compositionally biased region" description="Basic residues" evidence="22">
    <location>
        <begin position="613"/>
        <end position="623"/>
    </location>
</feature>
<feature type="region of interest" description="Disordered" evidence="22">
    <location>
        <begin position="547"/>
        <end position="586"/>
    </location>
</feature>
<dbReference type="EMBL" id="MPUH01001496">
    <property type="protein sequence ID" value="OMJ67451.1"/>
    <property type="molecule type" value="Genomic_DNA"/>
</dbReference>
<dbReference type="GO" id="GO:0008270">
    <property type="term" value="F:zinc ion binding"/>
    <property type="evidence" value="ECO:0007669"/>
    <property type="project" value="InterPro"/>
</dbReference>
<feature type="compositionally biased region" description="Polar residues" evidence="22">
    <location>
        <begin position="603"/>
        <end position="612"/>
    </location>
</feature>
<dbReference type="InterPro" id="IPR050821">
    <property type="entry name" value="Cytosolic_carboxypeptidase"/>
</dbReference>
<dbReference type="SUPFAM" id="SSF53187">
    <property type="entry name" value="Zn-dependent exopeptidases"/>
    <property type="match status" value="1"/>
</dbReference>
<evidence type="ECO:0000256" key="9">
    <source>
        <dbReference type="ARBA" id="ARBA00022801"/>
    </source>
</evidence>
<dbReference type="AlphaFoldDB" id="A0A1R2ASE4"/>
<organism evidence="24 25">
    <name type="scientific">Stentor coeruleus</name>
    <dbReference type="NCBI Taxonomy" id="5963"/>
    <lineage>
        <taxon>Eukaryota</taxon>
        <taxon>Sar</taxon>
        <taxon>Alveolata</taxon>
        <taxon>Ciliophora</taxon>
        <taxon>Postciliodesmatophora</taxon>
        <taxon>Heterotrichea</taxon>
        <taxon>Heterotrichida</taxon>
        <taxon>Stentoridae</taxon>
        <taxon>Stentor</taxon>
    </lineage>
</organism>
<comment type="cofactor">
    <cofactor evidence="1">
        <name>Zn(2+)</name>
        <dbReference type="ChEBI" id="CHEBI:29105"/>
    </cofactor>
</comment>
<dbReference type="GO" id="GO:0030496">
    <property type="term" value="C:midbody"/>
    <property type="evidence" value="ECO:0007669"/>
    <property type="project" value="UniProtKB-SubCell"/>
</dbReference>
<evidence type="ECO:0000259" key="23">
    <source>
        <dbReference type="PROSITE" id="PS52035"/>
    </source>
</evidence>
<evidence type="ECO:0000313" key="25">
    <source>
        <dbReference type="Proteomes" id="UP000187209"/>
    </source>
</evidence>
<comment type="catalytic activity">
    <reaction evidence="16">
        <text>C-terminal L-alpha-aminoacyl-L-glutamyl-[tubulin] + H2O = C-terminal L-alpha-aminoacyl-[tubulin] + L-glutamate</text>
        <dbReference type="Rhea" id="RHEA:63796"/>
        <dbReference type="Rhea" id="RHEA-COMP:16436"/>
        <dbReference type="Rhea" id="RHEA-COMP:16437"/>
        <dbReference type="ChEBI" id="CHEBI:15377"/>
        <dbReference type="ChEBI" id="CHEBI:29985"/>
        <dbReference type="ChEBI" id="CHEBI:90782"/>
        <dbReference type="ChEBI" id="CHEBI:149556"/>
        <dbReference type="EC" id="3.4.17.24"/>
    </reaction>
    <physiologicalReaction direction="left-to-right" evidence="16">
        <dbReference type="Rhea" id="RHEA:63797"/>
    </physiologicalReaction>
</comment>